<dbReference type="PANTHER" id="PTHR43751">
    <property type="entry name" value="SULFATASE"/>
    <property type="match status" value="1"/>
</dbReference>
<organism evidence="3 4">
    <name type="scientific">Congregibacter brevis</name>
    <dbReference type="NCBI Taxonomy" id="3081201"/>
    <lineage>
        <taxon>Bacteria</taxon>
        <taxon>Pseudomonadati</taxon>
        <taxon>Pseudomonadota</taxon>
        <taxon>Gammaproteobacteria</taxon>
        <taxon>Cellvibrionales</taxon>
        <taxon>Halieaceae</taxon>
        <taxon>Congregibacter</taxon>
    </lineage>
</organism>
<dbReference type="Proteomes" id="UP001626549">
    <property type="component" value="Chromosome"/>
</dbReference>
<dbReference type="CDD" id="cd16142">
    <property type="entry name" value="ARS_like"/>
    <property type="match status" value="1"/>
</dbReference>
<evidence type="ECO:0000313" key="3">
    <source>
        <dbReference type="EMBL" id="WOJ97143.1"/>
    </source>
</evidence>
<feature type="chain" id="PRO_5046999356" evidence="1">
    <location>
        <begin position="29"/>
        <end position="525"/>
    </location>
</feature>
<dbReference type="Gene3D" id="3.30.1120.10">
    <property type="match status" value="1"/>
</dbReference>
<evidence type="ECO:0000256" key="1">
    <source>
        <dbReference type="SAM" id="SignalP"/>
    </source>
</evidence>
<dbReference type="InterPro" id="IPR000917">
    <property type="entry name" value="Sulfatase_N"/>
</dbReference>
<dbReference type="Pfam" id="PF00884">
    <property type="entry name" value="Sulfatase"/>
    <property type="match status" value="1"/>
</dbReference>
<name>A0ABZ0IDH5_9GAMM</name>
<keyword evidence="1" id="KW-0732">Signal</keyword>
<proteinExistence type="predicted"/>
<reference evidence="3 4" key="1">
    <citation type="submission" date="2023-10" db="EMBL/GenBank/DDBJ databases">
        <title>Two novel species belonging to the OM43/NOR5 clade.</title>
        <authorList>
            <person name="Park M."/>
        </authorList>
    </citation>
    <scope>NUCLEOTIDE SEQUENCE [LARGE SCALE GENOMIC DNA]</scope>
    <source>
        <strain evidence="3 4">IMCC45268</strain>
    </source>
</reference>
<dbReference type="InterPro" id="IPR017850">
    <property type="entry name" value="Alkaline_phosphatase_core_sf"/>
</dbReference>
<dbReference type="Pfam" id="PF14707">
    <property type="entry name" value="Sulfatase_C"/>
    <property type="match status" value="1"/>
</dbReference>
<accession>A0ABZ0IDH5</accession>
<evidence type="ECO:0000259" key="2">
    <source>
        <dbReference type="Pfam" id="PF00884"/>
    </source>
</evidence>
<evidence type="ECO:0000313" key="4">
    <source>
        <dbReference type="Proteomes" id="UP001626549"/>
    </source>
</evidence>
<dbReference type="SUPFAM" id="SSF53649">
    <property type="entry name" value="Alkaline phosphatase-like"/>
    <property type="match status" value="1"/>
</dbReference>
<sequence>MAVNNHNRWVARYASLLILLAFSSAGFSADKPNIIVIMADDVGWASLGSYHGGIKSIKTPNLDKLASEGVRLTDYYAQPSCTAGRAAFITGQLPVRTGMHTVGLPGEEKGLHADDPTLPMLLGKMGYATGQFGKNHLGDLNKFLPTNRGFDEYWGWLYHLNAMEYTSDPDWPDDAEFVAQYGPRNIIHSFATQKDDKSSDERWGRVGKQRIVDDGPAPPKRQETLDDEVTAHTLDFIQRAVKDEKPFFVWMAPARAHVWTHLKPEYEEQLGNGKGLQDVVMQELDDNVGKVLEELDRQGIADNTIVVFTSDNGPETMTWPDGGTTPFHGEKGTTWEGGFRVPAIVRWPGKFPAGVVYNGIFDGMDWLPTFVNAGGGPSDLPAQLLKGYEGFKVHLDGVNQMSFLKGETGSNRDELFYYAGPTLQAVRYKDWKVHFVVQNEGWAGPKEELNAPLLFNLRRDPYEKVAEESGLYTKWMGDKMWTFGPAKNLVKRHLMTLAKFPPRGAGLANEAAITEHATSDNGFAQ</sequence>
<feature type="domain" description="Sulfatase N-terminal" evidence="2">
    <location>
        <begin position="32"/>
        <end position="373"/>
    </location>
</feature>
<keyword evidence="4" id="KW-1185">Reference proteome</keyword>
<gene>
    <name evidence="3" type="ORF">R0137_00885</name>
</gene>
<dbReference type="PANTHER" id="PTHR43751:SF2">
    <property type="entry name" value="SULFATASE N-TERMINAL DOMAIN-CONTAINING PROTEIN"/>
    <property type="match status" value="1"/>
</dbReference>
<dbReference type="Gene3D" id="3.40.720.10">
    <property type="entry name" value="Alkaline Phosphatase, subunit A"/>
    <property type="match status" value="1"/>
</dbReference>
<dbReference type="EMBL" id="CP136865">
    <property type="protein sequence ID" value="WOJ97143.1"/>
    <property type="molecule type" value="Genomic_DNA"/>
</dbReference>
<protein>
    <submittedName>
        <fullName evidence="3">Arylsulfatase</fullName>
    </submittedName>
</protein>
<dbReference type="InterPro" id="IPR052701">
    <property type="entry name" value="GAG_Ulvan_Degrading_Sulfatases"/>
</dbReference>
<feature type="signal peptide" evidence="1">
    <location>
        <begin position="1"/>
        <end position="28"/>
    </location>
</feature>
<dbReference type="RefSeq" id="WP_407327831.1">
    <property type="nucleotide sequence ID" value="NZ_CP136865.1"/>
</dbReference>